<gene>
    <name evidence="2" type="ORF">AtDm6_1190</name>
</gene>
<feature type="region of interest" description="Disordered" evidence="1">
    <location>
        <begin position="1"/>
        <end position="20"/>
    </location>
</feature>
<evidence type="ECO:0000313" key="3">
    <source>
        <dbReference type="Proteomes" id="UP000029448"/>
    </source>
</evidence>
<evidence type="ECO:0000313" key="2">
    <source>
        <dbReference type="EMBL" id="KGB24482.1"/>
    </source>
</evidence>
<name>A0A094YST6_9PROT</name>
<comment type="caution">
    <text evidence="2">The sequence shown here is derived from an EMBL/GenBank/DDBJ whole genome shotgun (WGS) entry which is preliminary data.</text>
</comment>
<organism evidence="2 3">
    <name type="scientific">Acetobacter tropicalis</name>
    <dbReference type="NCBI Taxonomy" id="104102"/>
    <lineage>
        <taxon>Bacteria</taxon>
        <taxon>Pseudomonadati</taxon>
        <taxon>Pseudomonadota</taxon>
        <taxon>Alphaproteobacteria</taxon>
        <taxon>Acetobacterales</taxon>
        <taxon>Acetobacteraceae</taxon>
        <taxon>Acetobacter</taxon>
    </lineage>
</organism>
<dbReference type="AlphaFoldDB" id="A0A094YST6"/>
<dbReference type="EMBL" id="JOKM01000038">
    <property type="protein sequence ID" value="KGB24482.1"/>
    <property type="molecule type" value="Genomic_DNA"/>
</dbReference>
<proteinExistence type="predicted"/>
<dbReference type="Proteomes" id="UP000029448">
    <property type="component" value="Unassembled WGS sequence"/>
</dbReference>
<keyword evidence="3" id="KW-1185">Reference proteome</keyword>
<sequence>MKETAQNMRFKPQRQGENRYRTSMTKLPSASRQTLHQTDLVAF</sequence>
<accession>A0A094YST6</accession>
<protein>
    <submittedName>
        <fullName evidence="2">Uncharacterized protein</fullName>
    </submittedName>
</protein>
<reference evidence="2 3" key="1">
    <citation type="submission" date="2014-06" db="EMBL/GenBank/DDBJ databases">
        <title>Functional and comparative genomic analyses of the Drosophila gut microbiota identify candidate symbiosis factors.</title>
        <authorList>
            <person name="Newell P.D."/>
            <person name="Chaston J.M."/>
            <person name="Douglas A.E."/>
        </authorList>
    </citation>
    <scope>NUCLEOTIDE SEQUENCE [LARGE SCALE GENOMIC DNA]</scope>
    <source>
        <strain evidence="2 3">DmCS_006</strain>
    </source>
</reference>
<evidence type="ECO:0000256" key="1">
    <source>
        <dbReference type="SAM" id="MobiDB-lite"/>
    </source>
</evidence>